<dbReference type="InterPro" id="IPR016848">
    <property type="entry name" value="RNase_P/MRP_Rpp29-subunit"/>
</dbReference>
<organism evidence="6 7">
    <name type="scientific">Ciona intestinalis</name>
    <name type="common">Transparent sea squirt</name>
    <name type="synonym">Ascidia intestinalis</name>
    <dbReference type="NCBI Taxonomy" id="7719"/>
    <lineage>
        <taxon>Eukaryota</taxon>
        <taxon>Metazoa</taxon>
        <taxon>Chordata</taxon>
        <taxon>Tunicata</taxon>
        <taxon>Ascidiacea</taxon>
        <taxon>Phlebobranchia</taxon>
        <taxon>Cionidae</taxon>
        <taxon>Ciona</taxon>
    </lineage>
</organism>
<dbReference type="GO" id="GO:0005634">
    <property type="term" value="C:nucleus"/>
    <property type="evidence" value="ECO:0007669"/>
    <property type="project" value="UniProtKB-SubCell"/>
</dbReference>
<evidence type="ECO:0000256" key="2">
    <source>
        <dbReference type="ARBA" id="ARBA00004123"/>
    </source>
</evidence>
<dbReference type="GO" id="GO:0001682">
    <property type="term" value="P:tRNA 5'-leader removal"/>
    <property type="evidence" value="ECO:0007669"/>
    <property type="project" value="InterPro"/>
</dbReference>
<reference evidence="6" key="3">
    <citation type="submission" date="2025-08" db="UniProtKB">
        <authorList>
            <consortium name="Ensembl"/>
        </authorList>
    </citation>
    <scope>IDENTIFICATION</scope>
</reference>
<dbReference type="PANTHER" id="PTHR13348">
    <property type="entry name" value="RIBONUCLEASE P SUBUNIT P29"/>
    <property type="match status" value="1"/>
</dbReference>
<proteinExistence type="inferred from homology"/>
<dbReference type="InterPro" id="IPR002730">
    <property type="entry name" value="Rpp29/RNP1"/>
</dbReference>
<evidence type="ECO:0000313" key="6">
    <source>
        <dbReference type="Ensembl" id="ENSCINP00000032214.1"/>
    </source>
</evidence>
<evidence type="ECO:0000256" key="4">
    <source>
        <dbReference type="ARBA" id="ARBA00016225"/>
    </source>
</evidence>
<dbReference type="InterPro" id="IPR023534">
    <property type="entry name" value="Rof/RNase_P-like"/>
</dbReference>
<name>H2XRD0_CIOIN</name>
<comment type="similarity">
    <text evidence="3">Belongs to the eukaryotic/archaeal RNase P protein component 1 family.</text>
</comment>
<comment type="function">
    <text evidence="1">Component of ribonuclease P, a ribonucleoprotein complex that generates mature tRNA molecules by cleaving their 5'-ends.</text>
</comment>
<dbReference type="EMBL" id="EAAA01001235">
    <property type="status" value="NOT_ANNOTATED_CDS"/>
    <property type="molecule type" value="Genomic_DNA"/>
</dbReference>
<protein>
    <recommendedName>
        <fullName evidence="4">Ribonuclease P protein subunit p29</fullName>
    </recommendedName>
</protein>
<reference evidence="6" key="4">
    <citation type="submission" date="2025-09" db="UniProtKB">
        <authorList>
            <consortium name="Ensembl"/>
        </authorList>
    </citation>
    <scope>IDENTIFICATION</scope>
</reference>
<dbReference type="GeneTree" id="ENSGT00390000010067"/>
<dbReference type="PANTHER" id="PTHR13348:SF0">
    <property type="entry name" value="RIBONUCLEASE P PROTEIN SUBUNIT P29"/>
    <property type="match status" value="1"/>
</dbReference>
<evidence type="ECO:0000256" key="3">
    <source>
        <dbReference type="ARBA" id="ARBA00006181"/>
    </source>
</evidence>
<dbReference type="SMART" id="SM00538">
    <property type="entry name" value="POP4"/>
    <property type="match status" value="1"/>
</dbReference>
<dbReference type="AlphaFoldDB" id="H2XRD0"/>
<comment type="subunit">
    <text evidence="5">Component of nuclear RNase P and RNase MRP ribonucleoproteins. RNase P consists of a catalytic RNA moiety and 10 different protein chains; POP1, POP4, POP5, POP7, RPP14, RPP21, RPP25, RPP30, RPP38 and RPP40. Within the RNase P complex, POP1, POP7 and RPP25 form the 'finger' subcomplex, POP5, RPP14, RPP40 and homodimeric RPP30 form the 'palm' subcomplex, and RPP21, POP4 and RPP38 form the 'wrist' subcomplex. All subunits of the RNase P complex interact with the catalytic RNA. Several subunits of RNase P are also part of the RNase MRP complex. RNase MRP consists of a catalytic RNA moiety and about 8 protein subunits; POP1, POP7, RPP25, RPP30, RPP38, RPP40 and possibly also POP4 and POP5.</text>
</comment>
<reference evidence="6" key="2">
    <citation type="journal article" date="2008" name="Genome Biol.">
        <title>Improved genome assembly and evidence-based global gene model set for the chordate Ciona intestinalis: new insight into intron and operon populations.</title>
        <authorList>
            <person name="Satou Y."/>
            <person name="Mineta K."/>
            <person name="Ogasawara M."/>
            <person name="Sasakura Y."/>
            <person name="Shoguchi E."/>
            <person name="Ueno K."/>
            <person name="Yamada L."/>
            <person name="Matsumoto J."/>
            <person name="Wasserscheid J."/>
            <person name="Dewar K."/>
            <person name="Wiley G.B."/>
            <person name="Macmil S.L."/>
            <person name="Roe B.A."/>
            <person name="Zeller R.W."/>
            <person name="Hastings K.E."/>
            <person name="Lemaire P."/>
            <person name="Lindquist E."/>
            <person name="Endo T."/>
            <person name="Hotta K."/>
            <person name="Inaba K."/>
        </authorList>
    </citation>
    <scope>NUCLEOTIDE SEQUENCE [LARGE SCALE GENOMIC DNA]</scope>
    <source>
        <strain evidence="6">wild type</strain>
    </source>
</reference>
<accession>H2XRD0</accession>
<sequence length="197" mass="22958">MEEPKGLSFVEQFVKEKVPDLSEKKLEKQLVNLYQKPILLLCEKSGKVKKKKQKKSLRQCKADLKRALTQNSNYAEYEPLRKMWSEYIREVLYVGGKKQVDMKMAQEVFLKADLHGAVISVVLSNCKHLEKTKGTIITESKNMFQIVTLKNTIRNIPKKNSVFEIIFENLRVTIFGDQFCIKPSQRLTKKFKNYIPV</sequence>
<dbReference type="InterPro" id="IPR036980">
    <property type="entry name" value="RNase_P/MRP_Rpp29_sf"/>
</dbReference>
<evidence type="ECO:0000313" key="7">
    <source>
        <dbReference type="Proteomes" id="UP000008144"/>
    </source>
</evidence>
<dbReference type="Pfam" id="PF01868">
    <property type="entry name" value="RNase_P-MRP_p29"/>
    <property type="match status" value="1"/>
</dbReference>
<comment type="subcellular location">
    <subcellularLocation>
        <location evidence="2">Nucleus</location>
    </subcellularLocation>
</comment>
<dbReference type="Gene3D" id="2.30.30.210">
    <property type="entry name" value="Ribonuclease P/MRP, subunit p29"/>
    <property type="match status" value="1"/>
</dbReference>
<evidence type="ECO:0000256" key="5">
    <source>
        <dbReference type="ARBA" id="ARBA00046486"/>
    </source>
</evidence>
<dbReference type="GO" id="GO:0000172">
    <property type="term" value="C:ribonuclease MRP complex"/>
    <property type="evidence" value="ECO:0000318"/>
    <property type="project" value="GO_Central"/>
</dbReference>
<evidence type="ECO:0000256" key="1">
    <source>
        <dbReference type="ARBA" id="ARBA00002435"/>
    </source>
</evidence>
<dbReference type="OMA" id="TFRVCGM"/>
<reference evidence="7" key="1">
    <citation type="journal article" date="2002" name="Science">
        <title>The draft genome of Ciona intestinalis: insights into chordate and vertebrate origins.</title>
        <authorList>
            <person name="Dehal P."/>
            <person name="Satou Y."/>
            <person name="Campbell R.K."/>
            <person name="Chapman J."/>
            <person name="Degnan B."/>
            <person name="De Tomaso A."/>
            <person name="Davidson B."/>
            <person name="Di Gregorio A."/>
            <person name="Gelpke M."/>
            <person name="Goodstein D.M."/>
            <person name="Harafuji N."/>
            <person name="Hastings K.E."/>
            <person name="Ho I."/>
            <person name="Hotta K."/>
            <person name="Huang W."/>
            <person name="Kawashima T."/>
            <person name="Lemaire P."/>
            <person name="Martinez D."/>
            <person name="Meinertzhagen I.A."/>
            <person name="Necula S."/>
            <person name="Nonaka M."/>
            <person name="Putnam N."/>
            <person name="Rash S."/>
            <person name="Saiga H."/>
            <person name="Satake M."/>
            <person name="Terry A."/>
            <person name="Yamada L."/>
            <person name="Wang H.G."/>
            <person name="Awazu S."/>
            <person name="Azumi K."/>
            <person name="Boore J."/>
            <person name="Branno M."/>
            <person name="Chin-Bow S."/>
            <person name="DeSantis R."/>
            <person name="Doyle S."/>
            <person name="Francino P."/>
            <person name="Keys D.N."/>
            <person name="Haga S."/>
            <person name="Hayashi H."/>
            <person name="Hino K."/>
            <person name="Imai K.S."/>
            <person name="Inaba K."/>
            <person name="Kano S."/>
            <person name="Kobayashi K."/>
            <person name="Kobayashi M."/>
            <person name="Lee B.I."/>
            <person name="Makabe K.W."/>
            <person name="Manohar C."/>
            <person name="Matassi G."/>
            <person name="Medina M."/>
            <person name="Mochizuki Y."/>
            <person name="Mount S."/>
            <person name="Morishita T."/>
            <person name="Miura S."/>
            <person name="Nakayama A."/>
            <person name="Nishizaka S."/>
            <person name="Nomoto H."/>
            <person name="Ohta F."/>
            <person name="Oishi K."/>
            <person name="Rigoutsos I."/>
            <person name="Sano M."/>
            <person name="Sasaki A."/>
            <person name="Sasakura Y."/>
            <person name="Shoguchi E."/>
            <person name="Shin-i T."/>
            <person name="Spagnuolo A."/>
            <person name="Stainier D."/>
            <person name="Suzuki M.M."/>
            <person name="Tassy O."/>
            <person name="Takatori N."/>
            <person name="Tokuoka M."/>
            <person name="Yagi K."/>
            <person name="Yoshizaki F."/>
            <person name="Wada S."/>
            <person name="Zhang C."/>
            <person name="Hyatt P.D."/>
            <person name="Larimer F."/>
            <person name="Detter C."/>
            <person name="Doggett N."/>
            <person name="Glavina T."/>
            <person name="Hawkins T."/>
            <person name="Richardson P."/>
            <person name="Lucas S."/>
            <person name="Kohara Y."/>
            <person name="Levine M."/>
            <person name="Satoh N."/>
            <person name="Rokhsar D.S."/>
        </authorList>
    </citation>
    <scope>NUCLEOTIDE SEQUENCE [LARGE SCALE GENOMIC DNA]</scope>
</reference>
<dbReference type="HOGENOM" id="CLU_078577_2_1_1"/>
<dbReference type="STRING" id="7719.ENSCINP00000032214"/>
<keyword evidence="7" id="KW-1185">Reference proteome</keyword>
<dbReference type="Proteomes" id="UP000008144">
    <property type="component" value="Chromosome 14"/>
</dbReference>
<dbReference type="SUPFAM" id="SSF101744">
    <property type="entry name" value="Rof/RNase P subunit-like"/>
    <property type="match status" value="1"/>
</dbReference>
<dbReference type="GO" id="GO:0006364">
    <property type="term" value="P:rRNA processing"/>
    <property type="evidence" value="ECO:0000318"/>
    <property type="project" value="GO_Central"/>
</dbReference>
<dbReference type="Ensembl" id="ENSCINT00000033820.1">
    <property type="protein sequence ID" value="ENSCINP00000032214.1"/>
    <property type="gene ID" value="ENSCING00000023871.1"/>
</dbReference>
<dbReference type="FunCoup" id="H2XRD0">
    <property type="interactions" value="124"/>
</dbReference>
<dbReference type="GO" id="GO:0030677">
    <property type="term" value="C:ribonuclease P complex"/>
    <property type="evidence" value="ECO:0000318"/>
    <property type="project" value="GO_Central"/>
</dbReference>
<dbReference type="GO" id="GO:0033204">
    <property type="term" value="F:ribonuclease P RNA binding"/>
    <property type="evidence" value="ECO:0000318"/>
    <property type="project" value="GO_Central"/>
</dbReference>
<dbReference type="InParanoid" id="H2XRD0"/>